<organism evidence="3 4">
    <name type="scientific">Xylanibacter muris</name>
    <dbReference type="NCBI Taxonomy" id="2736290"/>
    <lineage>
        <taxon>Bacteria</taxon>
        <taxon>Pseudomonadati</taxon>
        <taxon>Bacteroidota</taxon>
        <taxon>Bacteroidia</taxon>
        <taxon>Bacteroidales</taxon>
        <taxon>Prevotellaceae</taxon>
        <taxon>Xylanibacter</taxon>
    </lineage>
</organism>
<feature type="domain" description="Outer membrane protein beta-barrel" evidence="2">
    <location>
        <begin position="24"/>
        <end position="212"/>
    </location>
</feature>
<comment type="caution">
    <text evidence="3">The sequence shown here is derived from an EMBL/GenBank/DDBJ whole genome shotgun (WGS) entry which is preliminary data.</text>
</comment>
<gene>
    <name evidence="3" type="ORF">HPS56_08755</name>
</gene>
<evidence type="ECO:0000259" key="2">
    <source>
        <dbReference type="Pfam" id="PF13568"/>
    </source>
</evidence>
<evidence type="ECO:0000313" key="3">
    <source>
        <dbReference type="EMBL" id="NPD92430.1"/>
    </source>
</evidence>
<proteinExistence type="predicted"/>
<reference evidence="3 4" key="1">
    <citation type="submission" date="2020-05" db="EMBL/GenBank/DDBJ databases">
        <title>Distinct polysaccharide utilization as determinants for interspecies competition between intestinal Prevotella spp.</title>
        <authorList>
            <person name="Galvez E.J.C."/>
            <person name="Iljazovic A."/>
            <person name="Strowig T."/>
        </authorList>
    </citation>
    <scope>NUCLEOTIDE SEQUENCE [LARGE SCALE GENOMIC DNA]</scope>
    <source>
        <strain evidence="3 4">PMUR</strain>
    </source>
</reference>
<feature type="chain" id="PRO_5046796853" evidence="1">
    <location>
        <begin position="20"/>
        <end position="247"/>
    </location>
</feature>
<evidence type="ECO:0000256" key="1">
    <source>
        <dbReference type="SAM" id="SignalP"/>
    </source>
</evidence>
<dbReference type="Proteomes" id="UP000714420">
    <property type="component" value="Unassembled WGS sequence"/>
</dbReference>
<keyword evidence="1" id="KW-0732">Signal</keyword>
<dbReference type="Pfam" id="PF13568">
    <property type="entry name" value="OMP_b-brl_2"/>
    <property type="match status" value="1"/>
</dbReference>
<dbReference type="RefSeq" id="WP_172275768.1">
    <property type="nucleotide sequence ID" value="NZ_CASGMU010000008.1"/>
</dbReference>
<keyword evidence="4" id="KW-1185">Reference proteome</keyword>
<name>A0ABX2ANV3_9BACT</name>
<protein>
    <submittedName>
        <fullName evidence="3">PorT family protein</fullName>
    </submittedName>
</protein>
<feature type="signal peptide" evidence="1">
    <location>
        <begin position="1"/>
        <end position="19"/>
    </location>
</feature>
<evidence type="ECO:0000313" key="4">
    <source>
        <dbReference type="Proteomes" id="UP000714420"/>
    </source>
</evidence>
<dbReference type="InterPro" id="IPR025665">
    <property type="entry name" value="Beta-barrel_OMP_2"/>
</dbReference>
<dbReference type="EMBL" id="JABKKF010000008">
    <property type="protein sequence ID" value="NPD92430.1"/>
    <property type="molecule type" value="Genomic_DNA"/>
</dbReference>
<accession>A0ABX2ANV3</accession>
<sequence>MKRLIIMMLTLVAATGIEAQTLIAQNKPYIDLRPLHFGILVGMHMQDIELRNVGPQTITTEDGSVQTQTILCDADKWNPGFSVGVLAELRLNQNFSLRFTPTMHFGAKHLLFRNMTQTDANGMPTETTQDLKNTYLSFPIDIKFASPRLNNYRPYVMAGINPMINLTTKEQDYIQLKRYDTMIELGLGCDMYLPFFKLIPELKFCYSLTDALNKKHADELQDANMRAYANSVTAGHTKMFVLTFYFE</sequence>